<keyword evidence="3" id="KW-1185">Reference proteome</keyword>
<name>A0AAN8IJK2_9EURO</name>
<sequence length="67" mass="7881">MPYTMQRSCYDTSVLSSEDSSSEMHKAVESRRKPKYVDTDRDQYPQSHPPPPPPSPVSWRRDKQDRK</sequence>
<organism evidence="2 3">
    <name type="scientific">Knufia fluminis</name>
    <dbReference type="NCBI Taxonomy" id="191047"/>
    <lineage>
        <taxon>Eukaryota</taxon>
        <taxon>Fungi</taxon>
        <taxon>Dikarya</taxon>
        <taxon>Ascomycota</taxon>
        <taxon>Pezizomycotina</taxon>
        <taxon>Eurotiomycetes</taxon>
        <taxon>Chaetothyriomycetidae</taxon>
        <taxon>Chaetothyriales</taxon>
        <taxon>Trichomeriaceae</taxon>
        <taxon>Knufia</taxon>
    </lineage>
</organism>
<reference evidence="2 3" key="1">
    <citation type="submission" date="2022-12" db="EMBL/GenBank/DDBJ databases">
        <title>Genomic features and morphological characterization of a novel Knufia sp. strain isolated from spacecraft assembly facility.</title>
        <authorList>
            <person name="Teixeira M."/>
            <person name="Chander A.M."/>
            <person name="Stajich J.E."/>
            <person name="Venkateswaran K."/>
        </authorList>
    </citation>
    <scope>NUCLEOTIDE SEQUENCE [LARGE SCALE GENOMIC DNA]</scope>
    <source>
        <strain evidence="2 3">FJI-L2-BK-P2</strain>
    </source>
</reference>
<comment type="caution">
    <text evidence="2">The sequence shown here is derived from an EMBL/GenBank/DDBJ whole genome shotgun (WGS) entry which is preliminary data.</text>
</comment>
<feature type="compositionally biased region" description="Basic and acidic residues" evidence="1">
    <location>
        <begin position="22"/>
        <end position="43"/>
    </location>
</feature>
<evidence type="ECO:0000256" key="1">
    <source>
        <dbReference type="SAM" id="MobiDB-lite"/>
    </source>
</evidence>
<feature type="region of interest" description="Disordered" evidence="1">
    <location>
        <begin position="1"/>
        <end position="67"/>
    </location>
</feature>
<dbReference type="AlphaFoldDB" id="A0AAN8IJK2"/>
<accession>A0AAN8IJK2</accession>
<feature type="compositionally biased region" description="Polar residues" evidence="1">
    <location>
        <begin position="1"/>
        <end position="11"/>
    </location>
</feature>
<evidence type="ECO:0000313" key="3">
    <source>
        <dbReference type="Proteomes" id="UP001316803"/>
    </source>
</evidence>
<dbReference type="Proteomes" id="UP001316803">
    <property type="component" value="Unassembled WGS sequence"/>
</dbReference>
<evidence type="ECO:0000313" key="2">
    <source>
        <dbReference type="EMBL" id="KAK5950287.1"/>
    </source>
</evidence>
<gene>
    <name evidence="2" type="ORF">OHC33_008756</name>
</gene>
<protein>
    <submittedName>
        <fullName evidence="2">Uncharacterized protein</fullName>
    </submittedName>
</protein>
<dbReference type="EMBL" id="JAKLMC020000028">
    <property type="protein sequence ID" value="KAK5950287.1"/>
    <property type="molecule type" value="Genomic_DNA"/>
</dbReference>
<proteinExistence type="predicted"/>
<feature type="compositionally biased region" description="Pro residues" evidence="1">
    <location>
        <begin position="47"/>
        <end position="56"/>
    </location>
</feature>